<dbReference type="RefSeq" id="WP_217288851.1">
    <property type="nucleotide sequence ID" value="NZ_CP077683.1"/>
</dbReference>
<feature type="chain" id="PRO_5047506921" evidence="1">
    <location>
        <begin position="31"/>
        <end position="632"/>
    </location>
</feature>
<feature type="signal peptide" evidence="1">
    <location>
        <begin position="1"/>
        <end position="30"/>
    </location>
</feature>
<evidence type="ECO:0000259" key="2">
    <source>
        <dbReference type="PROSITE" id="PS51127"/>
    </source>
</evidence>
<protein>
    <submittedName>
        <fullName evidence="3">Ig-like domain-containing protein</fullName>
    </submittedName>
</protein>
<dbReference type="SMART" id="SM00634">
    <property type="entry name" value="BID_1"/>
    <property type="match status" value="3"/>
</dbReference>
<reference evidence="3 4" key="1">
    <citation type="submission" date="2021-06" db="EMBL/GenBank/DDBJ databases">
        <title>Gemonas diversity in paddy soil.</title>
        <authorList>
            <person name="Liu G."/>
        </authorList>
    </citation>
    <scope>NUCLEOTIDE SEQUENCE [LARGE SCALE GENOMIC DNA]</scope>
    <source>
        <strain evidence="3 4">RG2</strain>
    </source>
</reference>
<organism evidence="3 4">
    <name type="scientific">Geomonas subterranea</name>
    <dbReference type="NCBI Taxonomy" id="2847989"/>
    <lineage>
        <taxon>Bacteria</taxon>
        <taxon>Pseudomonadati</taxon>
        <taxon>Thermodesulfobacteriota</taxon>
        <taxon>Desulfuromonadia</taxon>
        <taxon>Geobacterales</taxon>
        <taxon>Geobacteraceae</taxon>
        <taxon>Geomonas</taxon>
    </lineage>
</organism>
<name>A0ABX8LKR9_9BACT</name>
<proteinExistence type="predicted"/>
<dbReference type="EMBL" id="CP077683">
    <property type="protein sequence ID" value="QXE92297.1"/>
    <property type="molecule type" value="Genomic_DNA"/>
</dbReference>
<feature type="domain" description="Big-1" evidence="2">
    <location>
        <begin position="50"/>
        <end position="140"/>
    </location>
</feature>
<dbReference type="PROSITE" id="PS51127">
    <property type="entry name" value="BIG1"/>
    <property type="match status" value="1"/>
</dbReference>
<keyword evidence="4" id="KW-1185">Reference proteome</keyword>
<dbReference type="PANTHER" id="PTHR39576:SF2">
    <property type="entry name" value="ATTACHING AND EFFACING PROTEIN HOMOLOG-RELATED"/>
    <property type="match status" value="1"/>
</dbReference>
<keyword evidence="1" id="KW-0732">Signal</keyword>
<sequence length="632" mass="64754">MRYFWKLALILLPVLMLGLAGCGSSSSGNADPFNSGGTVGGATTGTPPFSLTLIPGKSSAFANEQMIVTASLKDASSNPVANQTVNFSITAGPATVVTTSAKTDSNGIALAFIRTTATAVTTNVIVQGASAVINNSVTGYGNFQVSPADANLNSTRLSLSMTSLTVSPNQDQVVVATAKDGSNNPIANLPVAFRVTAGQASMEIANSVTDSNGQATSIVKAGNSTVVSNVIVEATATVGGAQVVANIPFQVVPTTTSTVSYTMTMAPSKQVVDNNEEFYVTVLLKDSGAKPVGGETVTFSVASGEAAIITPTAVTDSVGKGIARVRALNPASTSAVILQATATIDGTVVTAVAPVQITTQPFSASIIKMTLASDKQTVGISGDVILTATVTDMQSPPKPVQNNPVTFSVVGGSATIRDPSGIVQETLTVNTDSIGNAVCRLRSDAAPTSSSIIVKSTTTVNDKEVTAYHTIDIIRQNSYVINFLTLAPTTDPNGNLNTLSGTIAADALGATFKQLVPFQVLDNNGIPLPRLDVYLGISNTGRNPDTRIELVPPLPGDPVVYSVPADYQKKIKVTTDDHGMGIFTCNVSLGAPGPGLTNTESVIYQATATTADGVQLLSYGGFNVTITQAKAP</sequence>
<evidence type="ECO:0000313" key="3">
    <source>
        <dbReference type="EMBL" id="QXE92297.1"/>
    </source>
</evidence>
<dbReference type="PANTHER" id="PTHR39576">
    <property type="entry name" value="ATTACHING AND EFFACING PROTEIN HOMOLOG-RELATED-RELATED"/>
    <property type="match status" value="1"/>
</dbReference>
<evidence type="ECO:0000313" key="4">
    <source>
        <dbReference type="Proteomes" id="UP000683559"/>
    </source>
</evidence>
<dbReference type="Proteomes" id="UP000683559">
    <property type="component" value="Chromosome"/>
</dbReference>
<dbReference type="PROSITE" id="PS51257">
    <property type="entry name" value="PROKAR_LIPOPROTEIN"/>
    <property type="match status" value="1"/>
</dbReference>
<dbReference type="InterPro" id="IPR003344">
    <property type="entry name" value="Big_1_dom"/>
</dbReference>
<evidence type="ECO:0000256" key="1">
    <source>
        <dbReference type="SAM" id="SignalP"/>
    </source>
</evidence>
<dbReference type="InterPro" id="IPR051715">
    <property type="entry name" value="Intimin-Invasin_domain"/>
</dbReference>
<accession>A0ABX8LKR9</accession>
<gene>
    <name evidence="3" type="ORF">KP001_07180</name>
</gene>
<dbReference type="Pfam" id="PF02369">
    <property type="entry name" value="Big_1"/>
    <property type="match status" value="2"/>
</dbReference>